<dbReference type="PROSITE" id="PS50235">
    <property type="entry name" value="USP_3"/>
    <property type="match status" value="1"/>
</dbReference>
<evidence type="ECO:0000313" key="4">
    <source>
        <dbReference type="Proteomes" id="UP001162131"/>
    </source>
</evidence>
<proteinExistence type="predicted"/>
<feature type="compositionally biased region" description="Low complexity" evidence="1">
    <location>
        <begin position="40"/>
        <end position="52"/>
    </location>
</feature>
<dbReference type="GO" id="GO:0005829">
    <property type="term" value="C:cytosol"/>
    <property type="evidence" value="ECO:0007669"/>
    <property type="project" value="TreeGrafter"/>
</dbReference>
<dbReference type="PROSITE" id="PS00972">
    <property type="entry name" value="USP_1"/>
    <property type="match status" value="1"/>
</dbReference>
<dbReference type="GO" id="GO:0004843">
    <property type="term" value="F:cysteine-type deubiquitinase activity"/>
    <property type="evidence" value="ECO:0007669"/>
    <property type="project" value="InterPro"/>
</dbReference>
<keyword evidence="4" id="KW-1185">Reference proteome</keyword>
<dbReference type="Proteomes" id="UP001162131">
    <property type="component" value="Unassembled WGS sequence"/>
</dbReference>
<name>A0AAU9IJS1_9CILI</name>
<dbReference type="GO" id="GO:0016579">
    <property type="term" value="P:protein deubiquitination"/>
    <property type="evidence" value="ECO:0007669"/>
    <property type="project" value="InterPro"/>
</dbReference>
<dbReference type="InterPro" id="IPR001394">
    <property type="entry name" value="Peptidase_C19_UCH"/>
</dbReference>
<gene>
    <name evidence="3" type="ORF">BSTOLATCC_MIC11309</name>
</gene>
<feature type="domain" description="USP" evidence="2">
    <location>
        <begin position="224"/>
        <end position="479"/>
    </location>
</feature>
<dbReference type="EMBL" id="CAJZBQ010000012">
    <property type="protein sequence ID" value="CAG9314298.1"/>
    <property type="molecule type" value="Genomic_DNA"/>
</dbReference>
<dbReference type="GO" id="GO:0005634">
    <property type="term" value="C:nucleus"/>
    <property type="evidence" value="ECO:0007669"/>
    <property type="project" value="TreeGrafter"/>
</dbReference>
<evidence type="ECO:0000313" key="3">
    <source>
        <dbReference type="EMBL" id="CAG9314298.1"/>
    </source>
</evidence>
<feature type="compositionally biased region" description="Polar residues" evidence="1">
    <location>
        <begin position="29"/>
        <end position="39"/>
    </location>
</feature>
<organism evidence="3 4">
    <name type="scientific">Blepharisma stoltei</name>
    <dbReference type="NCBI Taxonomy" id="1481888"/>
    <lineage>
        <taxon>Eukaryota</taxon>
        <taxon>Sar</taxon>
        <taxon>Alveolata</taxon>
        <taxon>Ciliophora</taxon>
        <taxon>Postciliodesmatophora</taxon>
        <taxon>Heterotrichea</taxon>
        <taxon>Heterotrichida</taxon>
        <taxon>Blepharismidae</taxon>
        <taxon>Blepharisma</taxon>
    </lineage>
</organism>
<dbReference type="InterPro" id="IPR050164">
    <property type="entry name" value="Peptidase_C19"/>
</dbReference>
<evidence type="ECO:0000256" key="1">
    <source>
        <dbReference type="SAM" id="MobiDB-lite"/>
    </source>
</evidence>
<dbReference type="InterPro" id="IPR028889">
    <property type="entry name" value="USP"/>
</dbReference>
<sequence>MKEIYEFAYNIAKSKSPSNRRNNDKSFQKDQLWSPQTPTNSNQASNLSNLQPSKDDKNKGIQKKPSGYKFVEKKYNYFNKYHGKIGYQPQEQNFEAKNFQSSPALPVNEDNIKIPPPQVNNLSSNDSSISKQIKRSASLGLNKQEKVSDNYRAMDKAINSTNPGGNQIELKNDMSQIFSFELGKISSQIVQAYHTAENFQNIDNPNSDIILPIPKSSPKVNCNIGLPCIGNSCYMNSVLQILASTEGFDGIISTIKIPLFSSLANVLQIIKSKSEHNLSLHLSQFKNALGSEFSMLQGWRQNDPKNLFQIIVSKLTEQKPAFNLFLIQLEKILICRSHEAVIKNENMSIFMVDTSKKRNMQSYVDELKNPESFKGANALYCDRCGCLRDMVIETKHIETSANLVFYLFPSAYFIPDSHIYIENNDYTLYGVICYKASGCYSAFTYCEAGSTWIEYSCSKIAPVDLPDFRYVCMLFYKNKI</sequence>
<dbReference type="SUPFAM" id="SSF54001">
    <property type="entry name" value="Cysteine proteinases"/>
    <property type="match status" value="1"/>
</dbReference>
<dbReference type="PANTHER" id="PTHR24006">
    <property type="entry name" value="UBIQUITIN CARBOXYL-TERMINAL HYDROLASE"/>
    <property type="match status" value="1"/>
</dbReference>
<dbReference type="InterPro" id="IPR018200">
    <property type="entry name" value="USP_CS"/>
</dbReference>
<feature type="region of interest" description="Disordered" evidence="1">
    <location>
        <begin position="14"/>
        <end position="66"/>
    </location>
</feature>
<reference evidence="3" key="1">
    <citation type="submission" date="2021-09" db="EMBL/GenBank/DDBJ databases">
        <authorList>
            <consortium name="AG Swart"/>
            <person name="Singh M."/>
            <person name="Singh A."/>
            <person name="Seah K."/>
            <person name="Emmerich C."/>
        </authorList>
    </citation>
    <scope>NUCLEOTIDE SEQUENCE</scope>
    <source>
        <strain evidence="3">ATCC30299</strain>
    </source>
</reference>
<comment type="caution">
    <text evidence="3">The sequence shown here is derived from an EMBL/GenBank/DDBJ whole genome shotgun (WGS) entry which is preliminary data.</text>
</comment>
<protein>
    <recommendedName>
        <fullName evidence="2">USP domain-containing protein</fullName>
    </recommendedName>
</protein>
<dbReference type="Gene3D" id="3.90.70.10">
    <property type="entry name" value="Cysteine proteinases"/>
    <property type="match status" value="1"/>
</dbReference>
<dbReference type="Pfam" id="PF00443">
    <property type="entry name" value="UCH"/>
    <property type="match status" value="1"/>
</dbReference>
<accession>A0AAU9IJS1</accession>
<evidence type="ECO:0000259" key="2">
    <source>
        <dbReference type="PROSITE" id="PS50235"/>
    </source>
</evidence>
<dbReference type="InterPro" id="IPR038765">
    <property type="entry name" value="Papain-like_cys_pep_sf"/>
</dbReference>
<dbReference type="AlphaFoldDB" id="A0AAU9IJS1"/>